<evidence type="ECO:0000256" key="9">
    <source>
        <dbReference type="ARBA" id="ARBA00022989"/>
    </source>
</evidence>
<keyword evidence="5" id="KW-0597">Phosphoprotein</keyword>
<dbReference type="PANTHER" id="PTHR21257:SF55">
    <property type="entry name" value="DELTA(14)-STEROL REDUCTASE LBR"/>
    <property type="match status" value="1"/>
</dbReference>
<dbReference type="InterPro" id="IPR001171">
    <property type="entry name" value="ERG24_DHCR-like"/>
</dbReference>
<feature type="transmembrane region" description="Helical" evidence="20">
    <location>
        <begin position="530"/>
        <end position="547"/>
    </location>
</feature>
<feature type="transmembrane region" description="Helical" evidence="20">
    <location>
        <begin position="288"/>
        <end position="311"/>
    </location>
</feature>
<dbReference type="EMBL" id="JAPWTJ010000527">
    <property type="protein sequence ID" value="KAJ8977585.1"/>
    <property type="molecule type" value="Genomic_DNA"/>
</dbReference>
<feature type="compositionally biased region" description="Basic and acidic residues" evidence="19">
    <location>
        <begin position="136"/>
        <end position="145"/>
    </location>
</feature>
<evidence type="ECO:0000256" key="19">
    <source>
        <dbReference type="SAM" id="MobiDB-lite"/>
    </source>
</evidence>
<keyword evidence="4" id="KW-0444">Lipid biosynthesis</keyword>
<dbReference type="Proteomes" id="UP001162164">
    <property type="component" value="Unassembled WGS sequence"/>
</dbReference>
<evidence type="ECO:0000256" key="2">
    <source>
        <dbReference type="ARBA" id="ARBA00004770"/>
    </source>
</evidence>
<evidence type="ECO:0000256" key="12">
    <source>
        <dbReference type="ARBA" id="ARBA00023098"/>
    </source>
</evidence>
<keyword evidence="17" id="KW-0753">Steroid metabolism</keyword>
<dbReference type="InterPro" id="IPR018083">
    <property type="entry name" value="Sterol_reductase_CS"/>
</dbReference>
<keyword evidence="11" id="KW-0756">Sterol biosynthesis</keyword>
<gene>
    <name evidence="21" type="ORF">NQ317_018353</name>
</gene>
<keyword evidence="12" id="KW-0443">Lipid metabolism</keyword>
<keyword evidence="16" id="KW-0675">Receptor</keyword>
<feature type="transmembrane region" description="Helical" evidence="20">
    <location>
        <begin position="460"/>
        <end position="479"/>
    </location>
</feature>
<evidence type="ECO:0000256" key="5">
    <source>
        <dbReference type="ARBA" id="ARBA00022553"/>
    </source>
</evidence>
<keyword evidence="22" id="KW-1185">Reference proteome</keyword>
<sequence>AQEGKYELVTMFKLKFGRMVGKTKSISKISPESMDSATKGKKNPGRQKSPGRPKSPKRQKSPARQKSPGRKSPARTASPPRSKPAETTTKARPGTPTRTSTRTRSPARQRNASPTISVSRLTPSRRSPIRRSPGRTVKEVSVEKEKAVRGRTRQIDVEIEPEDKVELKHLDSDEINSLGLIRRFTRSSQSQNREVERVVHLKHFDSVTVTKRLGEFSDEDERSVKTSQSDLKEFADTKSLTEFGGVYGAFLMIMAVPLSVVSLHVFCNESHCSFTKLPNLKKYKLLSTYFDAKSILGVFAYITLLAVLSAIPFGGRKIRGLPNRHKKFDYVMNGLLSFVILLSTGVGLELRNIHIANYILNHIFHLLIASILFGALLSIYVYVKSYYVPVSALNPYTVGKHGVYAFFMGREINPRIFSIVDLKILAFRVLCIGAVLLDFAYLYHSLEIPSNKTESIEPKLISLQPTLVVFILLHSIYFLDGLIFEHSFVSTFEVQQEAFGYMLAMGYLTYPFLTILVAKYITEHGVELDTWKLLLTSLVFIIGYILYRGSNSQKDAFRKNPYSPSLAHLETIPTTQGKKLMVSGFWGIIRHPNYLGDILMHLSFVPFVVCVPPVIYPYLTVLILIHRAHRDHARCKQKYGAAWDRYCNRVKYVLIPKVY</sequence>
<dbReference type="PANTHER" id="PTHR21257">
    <property type="entry name" value="DELTA(14)-STEROL REDUCTASE"/>
    <property type="match status" value="1"/>
</dbReference>
<evidence type="ECO:0000256" key="20">
    <source>
        <dbReference type="SAM" id="Phobius"/>
    </source>
</evidence>
<evidence type="ECO:0000256" key="10">
    <source>
        <dbReference type="ARBA" id="ARBA00023002"/>
    </source>
</evidence>
<evidence type="ECO:0000256" key="6">
    <source>
        <dbReference type="ARBA" id="ARBA00022692"/>
    </source>
</evidence>
<protein>
    <recommendedName>
        <fullName evidence="23">Lamin b receptor</fullName>
    </recommendedName>
</protein>
<evidence type="ECO:0000256" key="16">
    <source>
        <dbReference type="ARBA" id="ARBA00023170"/>
    </source>
</evidence>
<feature type="compositionally biased region" description="Basic residues" evidence="19">
    <location>
        <begin position="39"/>
        <end position="73"/>
    </location>
</feature>
<keyword evidence="10" id="KW-0560">Oxidoreductase</keyword>
<dbReference type="PROSITE" id="PS01018">
    <property type="entry name" value="STEROL_REDUCT_2"/>
    <property type="match status" value="1"/>
</dbReference>
<accession>A0ABQ9JJ91</accession>
<feature type="compositionally biased region" description="Low complexity" evidence="19">
    <location>
        <begin position="91"/>
        <end position="108"/>
    </location>
</feature>
<evidence type="ECO:0000256" key="4">
    <source>
        <dbReference type="ARBA" id="ARBA00022516"/>
    </source>
</evidence>
<dbReference type="Gene3D" id="1.20.120.1630">
    <property type="match status" value="1"/>
</dbReference>
<evidence type="ECO:0000256" key="11">
    <source>
        <dbReference type="ARBA" id="ARBA00023011"/>
    </source>
</evidence>
<proteinExistence type="inferred from homology"/>
<evidence type="ECO:0000256" key="1">
    <source>
        <dbReference type="ARBA" id="ARBA00004473"/>
    </source>
</evidence>
<comment type="caution">
    <text evidence="21">The sequence shown here is derived from an EMBL/GenBank/DDBJ whole genome shotgun (WGS) entry which is preliminary data.</text>
</comment>
<evidence type="ECO:0000256" key="18">
    <source>
        <dbReference type="ARBA" id="ARBA00023242"/>
    </source>
</evidence>
<evidence type="ECO:0000256" key="3">
    <source>
        <dbReference type="ARBA" id="ARBA00005402"/>
    </source>
</evidence>
<keyword evidence="8" id="KW-0752">Steroid biosynthesis</keyword>
<feature type="transmembrane region" description="Helical" evidence="20">
    <location>
        <begin position="362"/>
        <end position="383"/>
    </location>
</feature>
<dbReference type="Pfam" id="PF01222">
    <property type="entry name" value="ERG4_ERG24"/>
    <property type="match status" value="1"/>
</dbReference>
<evidence type="ECO:0000313" key="22">
    <source>
        <dbReference type="Proteomes" id="UP001162164"/>
    </source>
</evidence>
<evidence type="ECO:0008006" key="23">
    <source>
        <dbReference type="Google" id="ProtNLM"/>
    </source>
</evidence>
<feature type="transmembrane region" description="Helical" evidence="20">
    <location>
        <begin position="604"/>
        <end position="625"/>
    </location>
</feature>
<keyword evidence="13" id="KW-0238">DNA-binding</keyword>
<comment type="pathway">
    <text evidence="2">Steroid biosynthesis; cholesterol biosynthesis.</text>
</comment>
<reference evidence="21" key="1">
    <citation type="journal article" date="2023" name="Insect Mol. Biol.">
        <title>Genome sequencing provides insights into the evolution of gene families encoding plant cell wall-degrading enzymes in longhorned beetles.</title>
        <authorList>
            <person name="Shin N.R."/>
            <person name="Okamura Y."/>
            <person name="Kirsch R."/>
            <person name="Pauchet Y."/>
        </authorList>
    </citation>
    <scope>NUCLEOTIDE SEQUENCE</scope>
    <source>
        <strain evidence="21">MMC_N1</strain>
    </source>
</reference>
<evidence type="ECO:0000256" key="8">
    <source>
        <dbReference type="ARBA" id="ARBA00022955"/>
    </source>
</evidence>
<organism evidence="21 22">
    <name type="scientific">Molorchus minor</name>
    <dbReference type="NCBI Taxonomy" id="1323400"/>
    <lineage>
        <taxon>Eukaryota</taxon>
        <taxon>Metazoa</taxon>
        <taxon>Ecdysozoa</taxon>
        <taxon>Arthropoda</taxon>
        <taxon>Hexapoda</taxon>
        <taxon>Insecta</taxon>
        <taxon>Pterygota</taxon>
        <taxon>Neoptera</taxon>
        <taxon>Endopterygota</taxon>
        <taxon>Coleoptera</taxon>
        <taxon>Polyphaga</taxon>
        <taxon>Cucujiformia</taxon>
        <taxon>Chrysomeloidea</taxon>
        <taxon>Cerambycidae</taxon>
        <taxon>Lamiinae</taxon>
        <taxon>Monochamini</taxon>
        <taxon>Molorchus</taxon>
    </lineage>
</organism>
<feature type="region of interest" description="Disordered" evidence="19">
    <location>
        <begin position="15"/>
        <end position="145"/>
    </location>
</feature>
<name>A0ABQ9JJ91_9CUCU</name>
<keyword evidence="15" id="KW-1207">Sterol metabolism</keyword>
<evidence type="ECO:0000256" key="17">
    <source>
        <dbReference type="ARBA" id="ARBA00023221"/>
    </source>
</evidence>
<keyword evidence="6 20" id="KW-0812">Transmembrane</keyword>
<feature type="transmembrane region" description="Helical" evidence="20">
    <location>
        <begin position="246"/>
        <end position="267"/>
    </location>
</feature>
<evidence type="ECO:0000256" key="14">
    <source>
        <dbReference type="ARBA" id="ARBA00023136"/>
    </source>
</evidence>
<evidence type="ECO:0000256" key="7">
    <source>
        <dbReference type="ARBA" id="ARBA00022778"/>
    </source>
</evidence>
<evidence type="ECO:0000256" key="13">
    <source>
        <dbReference type="ARBA" id="ARBA00023125"/>
    </source>
</evidence>
<keyword evidence="9 20" id="KW-1133">Transmembrane helix</keyword>
<keyword evidence="14 20" id="KW-0472">Membrane</keyword>
<keyword evidence="7" id="KW-0153">Cholesterol metabolism</keyword>
<evidence type="ECO:0000313" key="21">
    <source>
        <dbReference type="EMBL" id="KAJ8977585.1"/>
    </source>
</evidence>
<feature type="transmembrane region" description="Helical" evidence="20">
    <location>
        <begin position="416"/>
        <end position="439"/>
    </location>
</feature>
<feature type="compositionally biased region" description="Polar residues" evidence="19">
    <location>
        <begin position="24"/>
        <end position="36"/>
    </location>
</feature>
<feature type="non-terminal residue" evidence="21">
    <location>
        <position position="1"/>
    </location>
</feature>
<feature type="transmembrane region" description="Helical" evidence="20">
    <location>
        <begin position="331"/>
        <end position="350"/>
    </location>
</feature>
<comment type="similarity">
    <text evidence="3">Belongs to the ERG4/ERG24 family.</text>
</comment>
<evidence type="ECO:0000256" key="15">
    <source>
        <dbReference type="ARBA" id="ARBA00023166"/>
    </source>
</evidence>
<comment type="subcellular location">
    <subcellularLocation>
        <location evidence="1">Nucleus inner membrane</location>
        <topology evidence="1">Multi-pass membrane protein</topology>
    </subcellularLocation>
</comment>
<keyword evidence="7" id="KW-0152">Cholesterol biosynthesis</keyword>
<keyword evidence="18" id="KW-0539">Nucleus</keyword>
<feature type="transmembrane region" description="Helical" evidence="20">
    <location>
        <begin position="499"/>
        <end position="518"/>
    </location>
</feature>